<organism evidence="2 3">
    <name type="scientific">Pelagihabitans pacificus</name>
    <dbReference type="NCBI Taxonomy" id="2696054"/>
    <lineage>
        <taxon>Bacteria</taxon>
        <taxon>Pseudomonadati</taxon>
        <taxon>Bacteroidota</taxon>
        <taxon>Flavobacteriia</taxon>
        <taxon>Flavobacteriales</taxon>
        <taxon>Flavobacteriaceae</taxon>
        <taxon>Pelagihabitans</taxon>
    </lineage>
</organism>
<feature type="chain" id="PRO_5037444553" description="Outer membrane protein beta-barrel domain-containing protein" evidence="1">
    <location>
        <begin position="19"/>
        <end position="180"/>
    </location>
</feature>
<evidence type="ECO:0008006" key="4">
    <source>
        <dbReference type="Google" id="ProtNLM"/>
    </source>
</evidence>
<sequence>MKTTVLALILFFCQVSVAQKNTVFLELLGNGGFGSLNYERQLSEQPGLSARIGVGISFFEPDDGLSCESGNPYCDFLGFPDTDISLPFSIHYLIDLNKNNYLETGLGYTFQFGSRSKPEETDNESATDVYLISIGFRRHFGKESKWMWKFNFTPVIGITDSENSDFGFRPFVGISIGRRF</sequence>
<dbReference type="Proteomes" id="UP000707206">
    <property type="component" value="Unassembled WGS sequence"/>
</dbReference>
<keyword evidence="3" id="KW-1185">Reference proteome</keyword>
<reference evidence="2" key="1">
    <citation type="submission" date="2019-07" db="EMBL/GenBank/DDBJ databases">
        <authorList>
            <person name="De-Chao Zhang Q."/>
        </authorList>
    </citation>
    <scope>NUCLEOTIDE SEQUENCE</scope>
    <source>
        <strain evidence="2">TP-CH-4</strain>
    </source>
</reference>
<dbReference type="EMBL" id="VIKU02000001">
    <property type="protein sequence ID" value="NHF58305.1"/>
    <property type="molecule type" value="Genomic_DNA"/>
</dbReference>
<protein>
    <recommendedName>
        <fullName evidence="4">Outer membrane protein beta-barrel domain-containing protein</fullName>
    </recommendedName>
</protein>
<evidence type="ECO:0000313" key="2">
    <source>
        <dbReference type="EMBL" id="NHF58305.1"/>
    </source>
</evidence>
<reference evidence="2" key="2">
    <citation type="submission" date="2020-03" db="EMBL/GenBank/DDBJ databases">
        <title>Flavobacteriaceae bacterium strain TP-CH-4, a member of the family Flavobacteriaceae isolated from a deep-sea seamount.</title>
        <authorList>
            <person name="Zhang D.-C."/>
        </authorList>
    </citation>
    <scope>NUCLEOTIDE SEQUENCE</scope>
    <source>
        <strain evidence="2">TP-CH-4</strain>
    </source>
</reference>
<accession>A0A967E585</accession>
<dbReference type="AlphaFoldDB" id="A0A967E585"/>
<comment type="caution">
    <text evidence="2">The sequence shown here is derived from an EMBL/GenBank/DDBJ whole genome shotgun (WGS) entry which is preliminary data.</text>
</comment>
<evidence type="ECO:0000313" key="3">
    <source>
        <dbReference type="Proteomes" id="UP000707206"/>
    </source>
</evidence>
<name>A0A967E585_9FLAO</name>
<keyword evidence="1" id="KW-0732">Signal</keyword>
<feature type="signal peptide" evidence="1">
    <location>
        <begin position="1"/>
        <end position="18"/>
    </location>
</feature>
<gene>
    <name evidence="2" type="ORF">FK220_003050</name>
</gene>
<evidence type="ECO:0000256" key="1">
    <source>
        <dbReference type="SAM" id="SignalP"/>
    </source>
</evidence>
<dbReference type="RefSeq" id="WP_152572802.1">
    <property type="nucleotide sequence ID" value="NZ_VIKU02000001.1"/>
</dbReference>
<proteinExistence type="predicted"/>